<protein>
    <submittedName>
        <fullName evidence="2">Uncharacterized protein</fullName>
    </submittedName>
</protein>
<feature type="region of interest" description="Disordered" evidence="1">
    <location>
        <begin position="298"/>
        <end position="320"/>
    </location>
</feature>
<evidence type="ECO:0000313" key="3">
    <source>
        <dbReference type="Proteomes" id="UP000613580"/>
    </source>
</evidence>
<organism evidence="2 3">
    <name type="scientific">Mycena chlorophos</name>
    <name type="common">Agaric fungus</name>
    <name type="synonym">Agaricus chlorophos</name>
    <dbReference type="NCBI Taxonomy" id="658473"/>
    <lineage>
        <taxon>Eukaryota</taxon>
        <taxon>Fungi</taxon>
        <taxon>Dikarya</taxon>
        <taxon>Basidiomycota</taxon>
        <taxon>Agaricomycotina</taxon>
        <taxon>Agaricomycetes</taxon>
        <taxon>Agaricomycetidae</taxon>
        <taxon>Agaricales</taxon>
        <taxon>Marasmiineae</taxon>
        <taxon>Mycenaceae</taxon>
        <taxon>Mycena</taxon>
    </lineage>
</organism>
<evidence type="ECO:0000313" key="2">
    <source>
        <dbReference type="EMBL" id="KAF7289566.1"/>
    </source>
</evidence>
<accession>A0A8H6RYZ1</accession>
<sequence length="551" mass="60269">MRPVDGPSLYSRFWGPPLSFTIGFKFTANPPHTSHPTRPPNLRTPAAVCSYAPSTTGTMFVVISMLSMAQRLTLSQYSGVRFGAAWLSDLLFVTSYILGAGYSSAQRRRHRRDPEHPRQRLPGPSAAQVVEFNVGHWASRGLAAREVNVSCPARQDCGMTMVCGAGLLRRYCVMLWPAPKLVLDLDCFPTDLDHRGQYLRAYICSDALPSFLSFVAAINVHQSLINGDQQRIAPHHRCCLYPDLCKSVHSGAARVFLEFVVVAMLRVHASVRGPNFNHFSLCSLPPFHHHLSTLSSCPSPHTQPSPLGPRSAAHFHSPPPPSLGLGHSLLQFDSATPSLPVGFRFWPAQRHSLSESRPRAKNGCDPSVPARRRRTITHAHAVGTSDAIRPTAITVASRSDLLRIPTPHIETPRAARRSAPSRPRPACFVFLDFAERPSSRATHAAPRRVETALGSLFDFAERLSSRPPASVHVESVVGASSGICGTAFLASTRIAPRRYRRRGLIRILRNGFVKSTCAAPSLLARPRWAHSSINGAELLDALTKLSGAIPN</sequence>
<reference evidence="2" key="1">
    <citation type="submission" date="2020-05" db="EMBL/GenBank/DDBJ databases">
        <title>Mycena genomes resolve the evolution of fungal bioluminescence.</title>
        <authorList>
            <person name="Tsai I.J."/>
        </authorList>
    </citation>
    <scope>NUCLEOTIDE SEQUENCE</scope>
    <source>
        <strain evidence="2">110903Hualien_Pintung</strain>
    </source>
</reference>
<dbReference type="Proteomes" id="UP000613580">
    <property type="component" value="Unassembled WGS sequence"/>
</dbReference>
<dbReference type="EMBL" id="JACAZE010000028">
    <property type="protein sequence ID" value="KAF7289566.1"/>
    <property type="molecule type" value="Genomic_DNA"/>
</dbReference>
<name>A0A8H6RYZ1_MYCCL</name>
<proteinExistence type="predicted"/>
<gene>
    <name evidence="2" type="ORF">HMN09_01318600</name>
</gene>
<comment type="caution">
    <text evidence="2">The sequence shown here is derived from an EMBL/GenBank/DDBJ whole genome shotgun (WGS) entry which is preliminary data.</text>
</comment>
<keyword evidence="3" id="KW-1185">Reference proteome</keyword>
<evidence type="ECO:0000256" key="1">
    <source>
        <dbReference type="SAM" id="MobiDB-lite"/>
    </source>
</evidence>
<dbReference type="AlphaFoldDB" id="A0A8H6RYZ1"/>